<feature type="compositionally biased region" description="Acidic residues" evidence="1">
    <location>
        <begin position="206"/>
        <end position="231"/>
    </location>
</feature>
<name>A0A6A5BLT0_NAEFO</name>
<dbReference type="RefSeq" id="XP_044562690.1">
    <property type="nucleotide sequence ID" value="XM_044706587.1"/>
</dbReference>
<feature type="domain" description="Rab-GAP TBC" evidence="2">
    <location>
        <begin position="356"/>
        <end position="550"/>
    </location>
</feature>
<dbReference type="Gene3D" id="1.10.8.270">
    <property type="entry name" value="putative rabgap domain of human tbc1 domain family member 14 like domains"/>
    <property type="match status" value="1"/>
</dbReference>
<accession>A0A6A5BLT0</accession>
<dbReference type="EMBL" id="VFQX01000033">
    <property type="protein sequence ID" value="KAF0977977.1"/>
    <property type="molecule type" value="Genomic_DNA"/>
</dbReference>
<protein>
    <recommendedName>
        <fullName evidence="2">Rab-GAP TBC domain-containing protein</fullName>
    </recommendedName>
</protein>
<gene>
    <name evidence="3" type="ORF">FDP41_003299</name>
</gene>
<dbReference type="VEuPathDB" id="AmoebaDB:NfTy_060350"/>
<dbReference type="PANTHER" id="PTHR47219">
    <property type="entry name" value="RAB GTPASE-ACTIVATING PROTEIN 1-LIKE"/>
    <property type="match status" value="1"/>
</dbReference>
<evidence type="ECO:0000256" key="1">
    <source>
        <dbReference type="SAM" id="MobiDB-lite"/>
    </source>
</evidence>
<feature type="compositionally biased region" description="Low complexity" evidence="1">
    <location>
        <begin position="29"/>
        <end position="42"/>
    </location>
</feature>
<keyword evidence="4" id="KW-1185">Reference proteome</keyword>
<dbReference type="InterPro" id="IPR035969">
    <property type="entry name" value="Rab-GAP_TBC_sf"/>
</dbReference>
<dbReference type="GO" id="GO:0005096">
    <property type="term" value="F:GTPase activator activity"/>
    <property type="evidence" value="ECO:0007669"/>
    <property type="project" value="TreeGrafter"/>
</dbReference>
<dbReference type="GO" id="GO:0031267">
    <property type="term" value="F:small GTPase binding"/>
    <property type="evidence" value="ECO:0007669"/>
    <property type="project" value="TreeGrafter"/>
</dbReference>
<dbReference type="InterPro" id="IPR050302">
    <property type="entry name" value="Rab_GAP_TBC_domain"/>
</dbReference>
<feature type="compositionally biased region" description="Polar residues" evidence="1">
    <location>
        <begin position="186"/>
        <end position="205"/>
    </location>
</feature>
<feature type="compositionally biased region" description="Polar residues" evidence="1">
    <location>
        <begin position="140"/>
        <end position="152"/>
    </location>
</feature>
<dbReference type="Gene3D" id="1.10.472.80">
    <property type="entry name" value="Ypt/Rab-GAP domain of gyp1p, domain 3"/>
    <property type="match status" value="1"/>
</dbReference>
<reference evidence="3 4" key="1">
    <citation type="journal article" date="2019" name="Sci. Rep.">
        <title>Nanopore sequencing improves the draft genome of the human pathogenic amoeba Naegleria fowleri.</title>
        <authorList>
            <person name="Liechti N."/>
            <person name="Schurch N."/>
            <person name="Bruggmann R."/>
            <person name="Wittwer M."/>
        </authorList>
    </citation>
    <scope>NUCLEOTIDE SEQUENCE [LARGE SCALE GENOMIC DNA]</scope>
    <source>
        <strain evidence="3 4">ATCC 30894</strain>
    </source>
</reference>
<feature type="region of interest" description="Disordered" evidence="1">
    <location>
        <begin position="15"/>
        <end position="42"/>
    </location>
</feature>
<dbReference type="FunFam" id="1.10.8.270:FF:000016">
    <property type="entry name" value="TBC1 domain family member 2A"/>
    <property type="match status" value="1"/>
</dbReference>
<dbReference type="PANTHER" id="PTHR47219:SF9">
    <property type="entry name" value="GTPASE ACTIVATING PROTEIN AND CENTROSOME-ASSOCIATED, ISOFORM B"/>
    <property type="match status" value="1"/>
</dbReference>
<sequence>MSQQQIAAKDFIVVREASSEPPNGSVMITSTPSTTATTTTTTTPTINSQSILMSNNNNTNQVQAEEKRCNGSFQEEAIQPSPEEEEHQQPNETLNVIMQEENNHHLNLSSSQDASSRFSVVDHQFSGSSKKASFADEESNLSTITSSTNKACLSQEDITTTTTTLDSSSPTQTSPQERKRRISSRLPLTSTDESTTTAVNSSTNGFDEEDEESDDSSSSCYEDESQQDDELSNQIQDNYFNARSRRVSLCGDDILGVKKSEDENTTQPTTSSTSTARNVSNSILVVNEAINSYPSVNEIRSPRDDLNEAPKVYSSIIFESKHDSKRIQQFEEIAANYHEFVTKNPKQFRKLIREGIPTKELLKTIWKRMVGSEELSNKYPGLYKKLTQLDDTILEDDVHRIMKDVYRTYPQYEFFSEKDGPGQKALCRILKAYCYFDKQTGYCQGMAFICGFALMNLEDEEDTFWFFVQIMNNARHGLKDIFCEGLPRLRMVMFMVSELTKLRLPDIHKHLEDNYILPEMYASSILMTLCTNRFTFTASQRIWSIFLNEGWKIMVRLIVGLLKLSRKEIMGCNATEVTSKIYEHSEKTEVDTLLKYAFSVRLTSRLMINLKAKYELVSLTEQEKQALRTQRENLRKIRSSSHISDDSRTRSSSLQLPSMSSIFAKISNMFGLLDSREDDVSLFKNNL</sequence>
<evidence type="ECO:0000313" key="3">
    <source>
        <dbReference type="EMBL" id="KAF0977977.1"/>
    </source>
</evidence>
<evidence type="ECO:0000259" key="2">
    <source>
        <dbReference type="PROSITE" id="PS50086"/>
    </source>
</evidence>
<dbReference type="SMART" id="SM00164">
    <property type="entry name" value="TBC"/>
    <property type="match status" value="1"/>
</dbReference>
<dbReference type="OrthoDB" id="294251at2759"/>
<feature type="compositionally biased region" description="Low complexity" evidence="1">
    <location>
        <begin position="153"/>
        <end position="175"/>
    </location>
</feature>
<dbReference type="InterPro" id="IPR000195">
    <property type="entry name" value="Rab-GAP-TBC_dom"/>
</dbReference>
<comment type="caution">
    <text evidence="3">The sequence shown here is derived from an EMBL/GenBank/DDBJ whole genome shotgun (WGS) entry which is preliminary data.</text>
</comment>
<dbReference type="AlphaFoldDB" id="A0A6A5BLT0"/>
<dbReference type="VEuPathDB" id="AmoebaDB:FDP41_003299"/>
<feature type="region of interest" description="Disordered" evidence="1">
    <location>
        <begin position="127"/>
        <end position="232"/>
    </location>
</feature>
<proteinExistence type="predicted"/>
<dbReference type="GeneID" id="68110517"/>
<dbReference type="SUPFAM" id="SSF47923">
    <property type="entry name" value="Ypt/Rab-GAP domain of gyp1p"/>
    <property type="match status" value="2"/>
</dbReference>
<dbReference type="Proteomes" id="UP000444721">
    <property type="component" value="Unassembled WGS sequence"/>
</dbReference>
<organism evidence="3 4">
    <name type="scientific">Naegleria fowleri</name>
    <name type="common">Brain eating amoeba</name>
    <dbReference type="NCBI Taxonomy" id="5763"/>
    <lineage>
        <taxon>Eukaryota</taxon>
        <taxon>Discoba</taxon>
        <taxon>Heterolobosea</taxon>
        <taxon>Tetramitia</taxon>
        <taxon>Eutetramitia</taxon>
        <taxon>Vahlkampfiidae</taxon>
        <taxon>Naegleria</taxon>
    </lineage>
</organism>
<evidence type="ECO:0000313" key="4">
    <source>
        <dbReference type="Proteomes" id="UP000444721"/>
    </source>
</evidence>
<dbReference type="Pfam" id="PF00566">
    <property type="entry name" value="RabGAP-TBC"/>
    <property type="match status" value="1"/>
</dbReference>
<dbReference type="PROSITE" id="PS50086">
    <property type="entry name" value="TBC_RABGAP"/>
    <property type="match status" value="1"/>
</dbReference>
<dbReference type="OMA" id="LCVFQEG"/>
<dbReference type="VEuPathDB" id="AmoebaDB:NF0039990"/>